<evidence type="ECO:0000313" key="3">
    <source>
        <dbReference type="Proteomes" id="UP001603857"/>
    </source>
</evidence>
<keyword evidence="1" id="KW-0812">Transmembrane</keyword>
<comment type="caution">
    <text evidence="2">The sequence shown here is derived from an EMBL/GenBank/DDBJ whole genome shotgun (WGS) entry which is preliminary data.</text>
</comment>
<reference evidence="2 3" key="1">
    <citation type="submission" date="2024-08" db="EMBL/GenBank/DDBJ databases">
        <title>Insights into the chromosomal genome structure of Flemingia macrophylla.</title>
        <authorList>
            <person name="Ding Y."/>
            <person name="Zhao Y."/>
            <person name="Bi W."/>
            <person name="Wu M."/>
            <person name="Zhao G."/>
            <person name="Gong Y."/>
            <person name="Li W."/>
            <person name="Zhang P."/>
        </authorList>
    </citation>
    <scope>NUCLEOTIDE SEQUENCE [LARGE SCALE GENOMIC DNA]</scope>
    <source>
        <strain evidence="2">DYQJB</strain>
        <tissue evidence="2">Leaf</tissue>
    </source>
</reference>
<organism evidence="2 3">
    <name type="scientific">Flemingia macrophylla</name>
    <dbReference type="NCBI Taxonomy" id="520843"/>
    <lineage>
        <taxon>Eukaryota</taxon>
        <taxon>Viridiplantae</taxon>
        <taxon>Streptophyta</taxon>
        <taxon>Embryophyta</taxon>
        <taxon>Tracheophyta</taxon>
        <taxon>Spermatophyta</taxon>
        <taxon>Magnoliopsida</taxon>
        <taxon>eudicotyledons</taxon>
        <taxon>Gunneridae</taxon>
        <taxon>Pentapetalae</taxon>
        <taxon>rosids</taxon>
        <taxon>fabids</taxon>
        <taxon>Fabales</taxon>
        <taxon>Fabaceae</taxon>
        <taxon>Papilionoideae</taxon>
        <taxon>50 kb inversion clade</taxon>
        <taxon>NPAAA clade</taxon>
        <taxon>indigoferoid/millettioid clade</taxon>
        <taxon>Phaseoleae</taxon>
        <taxon>Flemingia</taxon>
    </lineage>
</organism>
<dbReference type="Proteomes" id="UP001603857">
    <property type="component" value="Unassembled WGS sequence"/>
</dbReference>
<feature type="transmembrane region" description="Helical" evidence="1">
    <location>
        <begin position="93"/>
        <end position="109"/>
    </location>
</feature>
<dbReference type="AlphaFoldDB" id="A0ABD1LPT5"/>
<keyword evidence="1" id="KW-0472">Membrane</keyword>
<sequence length="199" mass="22830">MLKVAVKPYASISIPNRPLPFPISQQHPTVCAKRQGWSQPSNGKLLQLASTVAFNLKILPEPLNSLAGEIARGGCRPLADITGYRRPRTKKPVWLALALVCVAGLWSWRVREFEVFVRASSFCLAGISFLRLWWLGKKAVKEWLFGFFFGILLAFSFRFGKEDANFWVQRLLTSSPVKQILISGRNRYRNRNRRMFKFK</sequence>
<evidence type="ECO:0000313" key="2">
    <source>
        <dbReference type="EMBL" id="KAL2325491.1"/>
    </source>
</evidence>
<protein>
    <submittedName>
        <fullName evidence="2">Uncharacterized protein</fullName>
    </submittedName>
</protein>
<feature type="transmembrane region" description="Helical" evidence="1">
    <location>
        <begin position="143"/>
        <end position="160"/>
    </location>
</feature>
<name>A0ABD1LPT5_9FABA</name>
<keyword evidence="3" id="KW-1185">Reference proteome</keyword>
<keyword evidence="1" id="KW-1133">Transmembrane helix</keyword>
<dbReference type="EMBL" id="JBGMDY010000008">
    <property type="protein sequence ID" value="KAL2325491.1"/>
    <property type="molecule type" value="Genomic_DNA"/>
</dbReference>
<proteinExistence type="predicted"/>
<accession>A0ABD1LPT5</accession>
<evidence type="ECO:0000256" key="1">
    <source>
        <dbReference type="SAM" id="Phobius"/>
    </source>
</evidence>
<gene>
    <name evidence="2" type="ORF">Fmac_024549</name>
</gene>